<name>A0A3R9NWM4_9BACT</name>
<evidence type="ECO:0000313" key="1">
    <source>
        <dbReference type="EMBL" id="RSL18520.1"/>
    </source>
</evidence>
<sequence>MFCHNAYPEIPATAHRDLSANPAYNDPLPEGIDCQRCHGPGAAHVKAAQSGTPGPRIRMLILNPARLTNERKMEVCEQCHLETTSRSLPDRIRHYDQASFGYMANQPEAPTIVQRTAGEAAGDPCECRERISR</sequence>
<evidence type="ECO:0000313" key="2">
    <source>
        <dbReference type="Proteomes" id="UP000269669"/>
    </source>
</evidence>
<comment type="caution">
    <text evidence="1">The sequence shown here is derived from an EMBL/GenBank/DDBJ whole genome shotgun (WGS) entry which is preliminary data.</text>
</comment>
<dbReference type="AlphaFoldDB" id="A0A3R9NWM4"/>
<keyword evidence="2" id="KW-1185">Reference proteome</keyword>
<accession>A0A3R9NWM4</accession>
<organism evidence="1 2">
    <name type="scientific">Edaphobacter aggregans</name>
    <dbReference type="NCBI Taxonomy" id="570835"/>
    <lineage>
        <taxon>Bacteria</taxon>
        <taxon>Pseudomonadati</taxon>
        <taxon>Acidobacteriota</taxon>
        <taxon>Terriglobia</taxon>
        <taxon>Terriglobales</taxon>
        <taxon>Acidobacteriaceae</taxon>
        <taxon>Edaphobacter</taxon>
    </lineage>
</organism>
<dbReference type="Proteomes" id="UP000269669">
    <property type="component" value="Unassembled WGS sequence"/>
</dbReference>
<proteinExistence type="predicted"/>
<reference evidence="1 2" key="1">
    <citation type="submission" date="2018-12" db="EMBL/GenBank/DDBJ databases">
        <title>Sequencing of bacterial isolates from soil warming experiment in Harvard Forest, Massachusetts, USA.</title>
        <authorList>
            <person name="Deangelis K."/>
        </authorList>
    </citation>
    <scope>NUCLEOTIDE SEQUENCE [LARGE SCALE GENOMIC DNA]</scope>
    <source>
        <strain evidence="1 2">EB153</strain>
    </source>
</reference>
<dbReference type="SUPFAM" id="SSF48695">
    <property type="entry name" value="Multiheme cytochromes"/>
    <property type="match status" value="1"/>
</dbReference>
<gene>
    <name evidence="1" type="ORF">EDE15_4106</name>
</gene>
<evidence type="ECO:0008006" key="3">
    <source>
        <dbReference type="Google" id="ProtNLM"/>
    </source>
</evidence>
<dbReference type="InterPro" id="IPR036280">
    <property type="entry name" value="Multihaem_cyt_sf"/>
</dbReference>
<protein>
    <recommendedName>
        <fullName evidence="3">Cytochrome c554/c'-like protein</fullName>
    </recommendedName>
</protein>
<dbReference type="Gene3D" id="1.10.1130.10">
    <property type="entry name" value="Flavocytochrome C3, Chain A"/>
    <property type="match status" value="1"/>
</dbReference>
<dbReference type="EMBL" id="RSDW01000001">
    <property type="protein sequence ID" value="RSL18520.1"/>
    <property type="molecule type" value="Genomic_DNA"/>
</dbReference>